<evidence type="ECO:0000256" key="4">
    <source>
        <dbReference type="ARBA" id="ARBA00022989"/>
    </source>
</evidence>
<feature type="transmembrane region" description="Helical" evidence="6">
    <location>
        <begin position="188"/>
        <end position="211"/>
    </location>
</feature>
<dbReference type="InterPro" id="IPR006016">
    <property type="entry name" value="UspA"/>
</dbReference>
<dbReference type="AlphaFoldDB" id="A0A2W1JJ47"/>
<keyword evidence="10" id="KW-1185">Reference proteome</keyword>
<evidence type="ECO:0000256" key="2">
    <source>
        <dbReference type="ARBA" id="ARBA00008791"/>
    </source>
</evidence>
<feature type="domain" description="Cation/H+ exchanger transmembrane" evidence="8">
    <location>
        <begin position="13"/>
        <end position="379"/>
    </location>
</feature>
<comment type="similarity">
    <text evidence="2">Belongs to the universal stress protein A family.</text>
</comment>
<feature type="transmembrane region" description="Helical" evidence="6">
    <location>
        <begin position="84"/>
        <end position="109"/>
    </location>
</feature>
<feature type="transmembrane region" description="Helical" evidence="6">
    <location>
        <begin position="243"/>
        <end position="259"/>
    </location>
</feature>
<comment type="caution">
    <text evidence="9">The sequence shown here is derived from an EMBL/GenBank/DDBJ whole genome shotgun (WGS) entry which is preliminary data.</text>
</comment>
<sequence>MLGSAIWILLAGFFAGQLARRIGAPPLIGMILAGIGLGPELANVLDSSVLDSADDLRTVAVMVILMRAGLGLDRKKLQQQGTVALRLGLLPVIAEATVVMTLAMVLFQFDWVTGLLLGCVVGAESPAVIVPGMLRLKSLGFGVAKGIPDAILTGSALSDVLVLLVFSLLLTVITGSAASSAWLLPVQVLGQIVLGIALGYLAARLMIVILVRQNWSQTAVHDLLITASTALLMVLAAQKLPYFSGYLAAMALGFFLIELDPPLARRLRLEFNNLWSIAEILLFVLLGASIQIRALENTLLPGLLILVVGLLLGRSIGWFLSTWGSNWTLREKLFLLPGNSAKATVQAAIGAVPLSQGIEGGEVILAIAALSILTTAPFGAWAIPTFAPKLLSKDPVDPTKVAVQTRPLLMAAVDTSPLAPQVLAKAAELARRSDGEVMVLHIAQAHETDDLKALQSLSQRLLLDVRHRFHILDGPIPDVIVHTAQQYRVSDIVIGKRGHQAWENLIVGSVSQAVLESSPIPVTIVEASSRESSLKGNDGANDP</sequence>
<dbReference type="CDD" id="cd00293">
    <property type="entry name" value="USP-like"/>
    <property type="match status" value="1"/>
</dbReference>
<feature type="transmembrane region" description="Helical" evidence="6">
    <location>
        <begin position="271"/>
        <end position="292"/>
    </location>
</feature>
<dbReference type="GO" id="GO:0015297">
    <property type="term" value="F:antiporter activity"/>
    <property type="evidence" value="ECO:0007669"/>
    <property type="project" value="InterPro"/>
</dbReference>
<gene>
    <name evidence="9" type="primary">nhaP_4</name>
    <name evidence="9" type="ORF">C1752_08275</name>
</gene>
<dbReference type="PRINTS" id="PR01438">
    <property type="entry name" value="UNVRSLSTRESS"/>
</dbReference>
<keyword evidence="4 6" id="KW-1133">Transmembrane helix</keyword>
<dbReference type="RefSeq" id="WP_110988399.1">
    <property type="nucleotide sequence ID" value="NZ_CAWNWM010000022.1"/>
</dbReference>
<evidence type="ECO:0000256" key="5">
    <source>
        <dbReference type="ARBA" id="ARBA00023136"/>
    </source>
</evidence>
<feature type="transmembrane region" description="Helical" evidence="6">
    <location>
        <begin position="115"/>
        <end position="136"/>
    </location>
</feature>
<proteinExistence type="inferred from homology"/>
<evidence type="ECO:0000313" key="9">
    <source>
        <dbReference type="EMBL" id="PZD71072.1"/>
    </source>
</evidence>
<dbReference type="InterPro" id="IPR051843">
    <property type="entry name" value="CPA1_transporter"/>
</dbReference>
<evidence type="ECO:0000256" key="3">
    <source>
        <dbReference type="ARBA" id="ARBA00022692"/>
    </source>
</evidence>
<evidence type="ECO:0000256" key="1">
    <source>
        <dbReference type="ARBA" id="ARBA00004141"/>
    </source>
</evidence>
<dbReference type="InterPro" id="IPR006015">
    <property type="entry name" value="Universal_stress_UspA"/>
</dbReference>
<dbReference type="InterPro" id="IPR006153">
    <property type="entry name" value="Cation/H_exchanger_TM"/>
</dbReference>
<dbReference type="Gene3D" id="1.20.1530.20">
    <property type="match status" value="1"/>
</dbReference>
<evidence type="ECO:0000313" key="10">
    <source>
        <dbReference type="Proteomes" id="UP000248857"/>
    </source>
</evidence>
<dbReference type="Pfam" id="PF00999">
    <property type="entry name" value="Na_H_Exchanger"/>
    <property type="match status" value="1"/>
</dbReference>
<dbReference type="EMBL" id="PQWO01000022">
    <property type="protein sequence ID" value="PZD71072.1"/>
    <property type="molecule type" value="Genomic_DNA"/>
</dbReference>
<comment type="subcellular location">
    <subcellularLocation>
        <location evidence="1">Membrane</location>
        <topology evidence="1">Multi-pass membrane protein</topology>
    </subcellularLocation>
</comment>
<keyword evidence="3 6" id="KW-0812">Transmembrane</keyword>
<name>A0A2W1JJ47_9CYAN</name>
<dbReference type="GO" id="GO:0016020">
    <property type="term" value="C:membrane"/>
    <property type="evidence" value="ECO:0007669"/>
    <property type="project" value="UniProtKB-SubCell"/>
</dbReference>
<evidence type="ECO:0000259" key="7">
    <source>
        <dbReference type="Pfam" id="PF00582"/>
    </source>
</evidence>
<organism evidence="9 10">
    <name type="scientific">Acaryochloris thomasi RCC1774</name>
    <dbReference type="NCBI Taxonomy" id="1764569"/>
    <lineage>
        <taxon>Bacteria</taxon>
        <taxon>Bacillati</taxon>
        <taxon>Cyanobacteriota</taxon>
        <taxon>Cyanophyceae</taxon>
        <taxon>Acaryochloridales</taxon>
        <taxon>Acaryochloridaceae</taxon>
        <taxon>Acaryochloris</taxon>
        <taxon>Acaryochloris thomasi</taxon>
    </lineage>
</organism>
<evidence type="ECO:0000259" key="8">
    <source>
        <dbReference type="Pfam" id="PF00999"/>
    </source>
</evidence>
<dbReference type="PANTHER" id="PTHR31102:SF1">
    <property type="entry name" value="CATION_H+ EXCHANGER DOMAIN-CONTAINING PROTEIN"/>
    <property type="match status" value="1"/>
</dbReference>
<feature type="transmembrane region" description="Helical" evidence="6">
    <location>
        <begin position="218"/>
        <end position="237"/>
    </location>
</feature>
<reference evidence="9 10" key="1">
    <citation type="journal article" date="2018" name="Sci. Rep.">
        <title>A novel species of the marine cyanobacterium Acaryochloris with a unique pigment content and lifestyle.</title>
        <authorList>
            <person name="Partensky F."/>
            <person name="Six C."/>
            <person name="Ratin M."/>
            <person name="Garczarek L."/>
            <person name="Vaulot D."/>
            <person name="Probert I."/>
            <person name="Calteau A."/>
            <person name="Gourvil P."/>
            <person name="Marie D."/>
            <person name="Grebert T."/>
            <person name="Bouchier C."/>
            <person name="Le Panse S."/>
            <person name="Gachenot M."/>
            <person name="Rodriguez F."/>
            <person name="Garrido J.L."/>
        </authorList>
    </citation>
    <scope>NUCLEOTIDE SEQUENCE [LARGE SCALE GENOMIC DNA]</scope>
    <source>
        <strain evidence="9 10">RCC1774</strain>
    </source>
</reference>
<dbReference type="Pfam" id="PF00582">
    <property type="entry name" value="Usp"/>
    <property type="match status" value="1"/>
</dbReference>
<dbReference type="SUPFAM" id="SSF52402">
    <property type="entry name" value="Adenine nucleotide alpha hydrolases-like"/>
    <property type="match status" value="1"/>
</dbReference>
<accession>A0A2W1JJ47</accession>
<dbReference type="Proteomes" id="UP000248857">
    <property type="component" value="Unassembled WGS sequence"/>
</dbReference>
<dbReference type="PANTHER" id="PTHR31102">
    <property type="match status" value="1"/>
</dbReference>
<feature type="transmembrane region" description="Helical" evidence="6">
    <location>
        <begin position="157"/>
        <end position="182"/>
    </location>
</feature>
<feature type="transmembrane region" description="Helical" evidence="6">
    <location>
        <begin position="364"/>
        <end position="383"/>
    </location>
</feature>
<dbReference type="Gene3D" id="3.40.50.620">
    <property type="entry name" value="HUPs"/>
    <property type="match status" value="1"/>
</dbReference>
<protein>
    <submittedName>
        <fullName evidence="9">K(+)/H(+) antiporter NhaP</fullName>
    </submittedName>
</protein>
<feature type="transmembrane region" description="Helical" evidence="6">
    <location>
        <begin position="298"/>
        <end position="321"/>
    </location>
</feature>
<evidence type="ECO:0000256" key="6">
    <source>
        <dbReference type="SAM" id="Phobius"/>
    </source>
</evidence>
<feature type="domain" description="UspA" evidence="7">
    <location>
        <begin position="410"/>
        <end position="525"/>
    </location>
</feature>
<dbReference type="InterPro" id="IPR038770">
    <property type="entry name" value="Na+/solute_symporter_sf"/>
</dbReference>
<dbReference type="InterPro" id="IPR014729">
    <property type="entry name" value="Rossmann-like_a/b/a_fold"/>
</dbReference>
<keyword evidence="5 6" id="KW-0472">Membrane</keyword>
<dbReference type="OrthoDB" id="9790604at2"/>
<dbReference type="GO" id="GO:1902600">
    <property type="term" value="P:proton transmembrane transport"/>
    <property type="evidence" value="ECO:0007669"/>
    <property type="project" value="InterPro"/>
</dbReference>